<evidence type="ECO:0000256" key="5">
    <source>
        <dbReference type="ARBA" id="ARBA00022741"/>
    </source>
</evidence>
<dbReference type="InterPro" id="IPR032859">
    <property type="entry name" value="KH_dom-like"/>
</dbReference>
<evidence type="ECO:0000259" key="10">
    <source>
        <dbReference type="Pfam" id="PF14714"/>
    </source>
</evidence>
<comment type="caution">
    <text evidence="11">The sequence shown here is derived from an EMBL/GenBank/DDBJ whole genome shotgun (WGS) entry which is preliminary data.</text>
</comment>
<feature type="domain" description="GTPase Der C-terminal KH-domain-like" evidence="10">
    <location>
        <begin position="620"/>
        <end position="699"/>
    </location>
</feature>
<dbReference type="InterPro" id="IPR005225">
    <property type="entry name" value="Small_GTP-bd"/>
</dbReference>
<keyword evidence="3" id="KW-0690">Ribosome biogenesis</keyword>
<dbReference type="GO" id="GO:0005525">
    <property type="term" value="F:GTP binding"/>
    <property type="evidence" value="ECO:0007669"/>
    <property type="project" value="UniProtKB-KW"/>
</dbReference>
<dbReference type="InterPro" id="IPR027417">
    <property type="entry name" value="P-loop_NTPase"/>
</dbReference>
<keyword evidence="5" id="KW-0547">Nucleotide-binding</keyword>
<evidence type="ECO:0000256" key="2">
    <source>
        <dbReference type="ARBA" id="ARBA00020953"/>
    </source>
</evidence>
<dbReference type="PRINTS" id="PR00326">
    <property type="entry name" value="GTP1OBG"/>
</dbReference>
<feature type="region of interest" description="Disordered" evidence="8">
    <location>
        <begin position="700"/>
        <end position="735"/>
    </location>
</feature>
<evidence type="ECO:0000256" key="6">
    <source>
        <dbReference type="ARBA" id="ARBA00023134"/>
    </source>
</evidence>
<dbReference type="Pfam" id="PF01926">
    <property type="entry name" value="MMR_HSR1"/>
    <property type="match status" value="2"/>
</dbReference>
<dbReference type="Gene3D" id="3.40.50.300">
    <property type="entry name" value="P-loop containing nucleotide triphosphate hydrolases"/>
    <property type="match status" value="2"/>
</dbReference>
<dbReference type="SUPFAM" id="SSF52540">
    <property type="entry name" value="P-loop containing nucleoside triphosphate hydrolases"/>
    <property type="match status" value="2"/>
</dbReference>
<dbReference type="InterPro" id="IPR015946">
    <property type="entry name" value="KH_dom-like_a/b"/>
</dbReference>
<dbReference type="GO" id="GO:0042254">
    <property type="term" value="P:ribosome biogenesis"/>
    <property type="evidence" value="ECO:0007669"/>
    <property type="project" value="UniProtKB-KW"/>
</dbReference>
<dbReference type="PANTHER" id="PTHR43834:SF6">
    <property type="entry name" value="GTPASE DER"/>
    <property type="match status" value="1"/>
</dbReference>
<reference evidence="11 12" key="1">
    <citation type="submission" date="2024-01" db="EMBL/GenBank/DDBJ databases">
        <title>The genomes of 5 underutilized Papilionoideae crops provide insights into root nodulation and disease resistanc.</title>
        <authorList>
            <person name="Yuan L."/>
        </authorList>
    </citation>
    <scope>NUCLEOTIDE SEQUENCE [LARGE SCALE GENOMIC DNA]</scope>
    <source>
        <strain evidence="11">ZHUSHIDOU_FW_LH</strain>
        <tissue evidence="11">Leaf</tissue>
    </source>
</reference>
<dbReference type="InterPro" id="IPR016484">
    <property type="entry name" value="GTPase_Der"/>
</dbReference>
<evidence type="ECO:0000256" key="8">
    <source>
        <dbReference type="SAM" id="MobiDB-lite"/>
    </source>
</evidence>
<dbReference type="NCBIfam" id="TIGR00231">
    <property type="entry name" value="small_GTP"/>
    <property type="match status" value="1"/>
</dbReference>
<protein>
    <recommendedName>
        <fullName evidence="2">GTPase Der</fullName>
    </recommendedName>
    <alternativeName>
        <fullName evidence="7">GTP-binding protein EngA</fullName>
    </alternativeName>
</protein>
<dbReference type="Pfam" id="PF14714">
    <property type="entry name" value="KH_dom-like"/>
    <property type="match status" value="1"/>
</dbReference>
<evidence type="ECO:0000256" key="1">
    <source>
        <dbReference type="ARBA" id="ARBA00008279"/>
    </source>
</evidence>
<dbReference type="PANTHER" id="PTHR43834">
    <property type="entry name" value="GTPASE DER"/>
    <property type="match status" value="1"/>
</dbReference>
<gene>
    <name evidence="11" type="ORF">RIF29_25070</name>
</gene>
<feature type="domain" description="G" evidence="9">
    <location>
        <begin position="228"/>
        <end position="349"/>
    </location>
</feature>
<evidence type="ECO:0000256" key="3">
    <source>
        <dbReference type="ARBA" id="ARBA00022517"/>
    </source>
</evidence>
<sequence>MIRSRIDQTGLGQIEKCDQNGLTVRKLTHDTDTDTHVHNSKLVPTLIVSVRTSHSRLPHRRFSISPSVLPSPADSLSLPPFSLPDRLVALPPVLSLPAPRPVSHRPPLAAAPCSPPLPIWVLPLRGIHMSRLLLLLRRQSLINSRREPVICNLVPNSVHFCPTILPFLVPRSFNPSCELDVRGFCTVAVTLDSNPLNDAGDDFILQGAKKTYEKPVDFTQIEITRLPTVIILGRPNVGKSALFNRLIRRREALVYNTPHDHVTRDIREGIAKLGDLRFRVLDSAGLEAEATSGSILHRTASMTAHVLAASHFALFLTDARAGLHPLDLEVGKWLRKHAPQIKPIVVLNKSESLFDASGSLESAANEMCRLGFGDPIPVSAETGLGMHDLYLSLRPVLEDYMLHVLNDEVAQDNSYSEDSGSPEVDDSKLPLQLAIVGRPNVGKSTLLNSLLQEERVLVGPEAGLTRDSIRTQFEFQGRTIYLVDTAGWLQRTKQEKGAASLSVMQSRKSLLRAHIIALVLDAEEIVNARRSMKHAEVVIARRAVEEGRGLVVIVNKMDLLRGKRKSLSYEQVMEIVPQEIQTVIPQITGIPVVFTSALEGRGRTTVLHQVVDTYEKWCTRLSTARLNRWLKKVMSRHSWKDQAAQPKIKYFTQVKARPPTFVAFVSGKTRLSDTDIRFLTKSLKEDFDLGGIPIRIMQRSITKKDGSGSSKSSHSVSVSRVTERVTSDKRSVLVE</sequence>
<evidence type="ECO:0000256" key="4">
    <source>
        <dbReference type="ARBA" id="ARBA00022737"/>
    </source>
</evidence>
<evidence type="ECO:0000256" key="7">
    <source>
        <dbReference type="ARBA" id="ARBA00032345"/>
    </source>
</evidence>
<dbReference type="Proteomes" id="UP001372338">
    <property type="component" value="Unassembled WGS sequence"/>
</dbReference>
<dbReference type="NCBIfam" id="TIGR03594">
    <property type="entry name" value="GTPase_EngA"/>
    <property type="match status" value="1"/>
</dbReference>
<dbReference type="CDD" id="cd01895">
    <property type="entry name" value="EngA2"/>
    <property type="match status" value="1"/>
</dbReference>
<feature type="compositionally biased region" description="Basic and acidic residues" evidence="8">
    <location>
        <begin position="721"/>
        <end position="735"/>
    </location>
</feature>
<accession>A0AAN9HYZ1</accession>
<feature type="compositionally biased region" description="Low complexity" evidence="8">
    <location>
        <begin position="707"/>
        <end position="720"/>
    </location>
</feature>
<keyword evidence="6" id="KW-0342">GTP-binding</keyword>
<dbReference type="EMBL" id="JAYWIO010000005">
    <property type="protein sequence ID" value="KAK7259462.1"/>
    <property type="molecule type" value="Genomic_DNA"/>
</dbReference>
<keyword evidence="4" id="KW-0677">Repeat</keyword>
<dbReference type="HAMAP" id="MF_00195">
    <property type="entry name" value="GTPase_Der"/>
    <property type="match status" value="1"/>
</dbReference>
<evidence type="ECO:0000259" key="9">
    <source>
        <dbReference type="Pfam" id="PF01926"/>
    </source>
</evidence>
<dbReference type="CDD" id="cd01894">
    <property type="entry name" value="EngA1"/>
    <property type="match status" value="1"/>
</dbReference>
<evidence type="ECO:0000313" key="11">
    <source>
        <dbReference type="EMBL" id="KAK7259462.1"/>
    </source>
</evidence>
<feature type="domain" description="G" evidence="9">
    <location>
        <begin position="433"/>
        <end position="556"/>
    </location>
</feature>
<proteinExistence type="inferred from homology"/>
<dbReference type="InterPro" id="IPR006073">
    <property type="entry name" value="GTP-bd"/>
</dbReference>
<dbReference type="AlphaFoldDB" id="A0AAN9HYZ1"/>
<name>A0AAN9HYZ1_CROPI</name>
<comment type="similarity">
    <text evidence="1">Belongs to the TRAFAC class TrmE-Era-EngA-EngB-Septin-like GTPase superfamily. EngA (Der) GTPase family.</text>
</comment>
<keyword evidence="12" id="KW-1185">Reference proteome</keyword>
<organism evidence="11 12">
    <name type="scientific">Crotalaria pallida</name>
    <name type="common">Smooth rattlebox</name>
    <name type="synonym">Crotalaria striata</name>
    <dbReference type="NCBI Taxonomy" id="3830"/>
    <lineage>
        <taxon>Eukaryota</taxon>
        <taxon>Viridiplantae</taxon>
        <taxon>Streptophyta</taxon>
        <taxon>Embryophyta</taxon>
        <taxon>Tracheophyta</taxon>
        <taxon>Spermatophyta</taxon>
        <taxon>Magnoliopsida</taxon>
        <taxon>eudicotyledons</taxon>
        <taxon>Gunneridae</taxon>
        <taxon>Pentapetalae</taxon>
        <taxon>rosids</taxon>
        <taxon>fabids</taxon>
        <taxon>Fabales</taxon>
        <taxon>Fabaceae</taxon>
        <taxon>Papilionoideae</taxon>
        <taxon>50 kb inversion clade</taxon>
        <taxon>genistoids sensu lato</taxon>
        <taxon>core genistoids</taxon>
        <taxon>Crotalarieae</taxon>
        <taxon>Crotalaria</taxon>
    </lineage>
</organism>
<dbReference type="Gene3D" id="3.30.300.20">
    <property type="match status" value="1"/>
</dbReference>
<evidence type="ECO:0000313" key="12">
    <source>
        <dbReference type="Proteomes" id="UP001372338"/>
    </source>
</evidence>